<evidence type="ECO:0000256" key="8">
    <source>
        <dbReference type="ARBA" id="ARBA00023141"/>
    </source>
</evidence>
<protein>
    <recommendedName>
        <fullName evidence="4">Prephenate dehydrogenase</fullName>
        <ecNumber evidence="3">1.3.1.12</ecNumber>
    </recommendedName>
</protein>
<dbReference type="InterPro" id="IPR046826">
    <property type="entry name" value="PDH_N"/>
</dbReference>
<dbReference type="Pfam" id="PF20463">
    <property type="entry name" value="PDH_C"/>
    <property type="match status" value="1"/>
</dbReference>
<comment type="catalytic activity">
    <reaction evidence="9">
        <text>prephenate + NAD(+) = 3-(4-hydroxyphenyl)pyruvate + CO2 + NADH</text>
        <dbReference type="Rhea" id="RHEA:13869"/>
        <dbReference type="ChEBI" id="CHEBI:16526"/>
        <dbReference type="ChEBI" id="CHEBI:29934"/>
        <dbReference type="ChEBI" id="CHEBI:36242"/>
        <dbReference type="ChEBI" id="CHEBI:57540"/>
        <dbReference type="ChEBI" id="CHEBI:57945"/>
        <dbReference type="EC" id="1.3.1.12"/>
    </reaction>
</comment>
<evidence type="ECO:0000256" key="6">
    <source>
        <dbReference type="ARBA" id="ARBA00023002"/>
    </source>
</evidence>
<dbReference type="EC" id="1.3.1.12" evidence="3"/>
<gene>
    <name evidence="12" type="ORF">IMZ08_09780</name>
</gene>
<comment type="caution">
    <text evidence="12">The sequence shown here is derived from an EMBL/GenBank/DDBJ whole genome shotgun (WGS) entry which is preliminary data.</text>
</comment>
<dbReference type="NCBIfam" id="NF005107">
    <property type="entry name" value="PRK06545.1-5"/>
    <property type="match status" value="1"/>
</dbReference>
<sequence>MEGNVLVIGLGLIGGSIALSIKDEHKCKLMGYDLNQDRVRLAKSLNVIDDCVMTIEDEAQAADLIIIAVPVTETIAVLRELAKLKLKSGVIITDVGSTKKVIVDEACNVLPDYVDFIGGHPMAGSHKSGVEAAKKDLFENAFYVLTPTPHTSESAISTLEKWLACTRSTIVKMNAEEHDHVAGVVSHFPHIIASSLVEHAEIYHQETPIIQDLAAGGFKDITRIASSNPKMWSDILLHNREGILQQFEVWMDQMNRIQESIRNSSRDEIYHFFEHAKEFRDEFSTRKGRALATYFDLFIDIPDSPGVLAEITNILAKNEINITNIEIIESREDIYGVLRVSFRNENDRVRANKLISPIYETYILQ</sequence>
<proteinExistence type="inferred from homology"/>
<dbReference type="EMBL" id="JADCLJ010000019">
    <property type="protein sequence ID" value="MBE4908345.1"/>
    <property type="molecule type" value="Genomic_DNA"/>
</dbReference>
<dbReference type="InterPro" id="IPR002912">
    <property type="entry name" value="ACT_dom"/>
</dbReference>
<dbReference type="GO" id="GO:0008977">
    <property type="term" value="F:prephenate dehydrogenase (NAD+) activity"/>
    <property type="evidence" value="ECO:0007669"/>
    <property type="project" value="UniProtKB-EC"/>
</dbReference>
<dbReference type="PROSITE" id="PS51176">
    <property type="entry name" value="PDH_ADH"/>
    <property type="match status" value="1"/>
</dbReference>
<dbReference type="Gene3D" id="1.10.3660.10">
    <property type="entry name" value="6-phosphogluconate dehydrogenase C-terminal like domain"/>
    <property type="match status" value="1"/>
</dbReference>
<dbReference type="SUPFAM" id="SSF48179">
    <property type="entry name" value="6-phosphogluconate dehydrogenase C-terminal domain-like"/>
    <property type="match status" value="1"/>
</dbReference>
<evidence type="ECO:0000256" key="3">
    <source>
        <dbReference type="ARBA" id="ARBA00012068"/>
    </source>
</evidence>
<evidence type="ECO:0000256" key="2">
    <source>
        <dbReference type="ARBA" id="ARBA00007964"/>
    </source>
</evidence>
<evidence type="ECO:0000256" key="5">
    <source>
        <dbReference type="ARBA" id="ARBA00022498"/>
    </source>
</evidence>
<dbReference type="InterPro" id="IPR045865">
    <property type="entry name" value="ACT-like_dom_sf"/>
</dbReference>
<evidence type="ECO:0000313" key="12">
    <source>
        <dbReference type="EMBL" id="MBE4908345.1"/>
    </source>
</evidence>
<reference evidence="12 13" key="1">
    <citation type="submission" date="2020-10" db="EMBL/GenBank/DDBJ databases">
        <title>Bacillus sp. HD4P25, an endophyte from a halophyte.</title>
        <authorList>
            <person name="Sun J.-Q."/>
        </authorList>
    </citation>
    <scope>NUCLEOTIDE SEQUENCE [LARGE SCALE GENOMIC DNA]</scope>
    <source>
        <strain evidence="12 13">YIM 93174</strain>
    </source>
</reference>
<dbReference type="InterPro" id="IPR050812">
    <property type="entry name" value="Preph/Arog_dehydrog"/>
</dbReference>
<organism evidence="12 13">
    <name type="scientific">Litchfieldia luteola</name>
    <dbReference type="NCBI Taxonomy" id="682179"/>
    <lineage>
        <taxon>Bacteria</taxon>
        <taxon>Bacillati</taxon>
        <taxon>Bacillota</taxon>
        <taxon>Bacilli</taxon>
        <taxon>Bacillales</taxon>
        <taxon>Bacillaceae</taxon>
        <taxon>Litchfieldia</taxon>
    </lineage>
</organism>
<comment type="similarity">
    <text evidence="2">Belongs to the prephenate/arogenate dehydrogenase family.</text>
</comment>
<evidence type="ECO:0000256" key="9">
    <source>
        <dbReference type="ARBA" id="ARBA00049260"/>
    </source>
</evidence>
<keyword evidence="8" id="KW-0057">Aromatic amino acid biosynthesis</keyword>
<keyword evidence="6 12" id="KW-0560">Oxidoreductase</keyword>
<feature type="domain" description="Prephenate/arogenate dehydrogenase" evidence="10">
    <location>
        <begin position="3"/>
        <end position="291"/>
    </location>
</feature>
<keyword evidence="7" id="KW-0520">NAD</keyword>
<dbReference type="Pfam" id="PF01842">
    <property type="entry name" value="ACT"/>
    <property type="match status" value="1"/>
</dbReference>
<dbReference type="Proteomes" id="UP001516662">
    <property type="component" value="Unassembled WGS sequence"/>
</dbReference>
<comment type="pathway">
    <text evidence="1">Amino-acid biosynthesis; L-tyrosine biosynthesis; (4-hydroxyphenyl)pyruvate from prephenate (NAD(+) route): step 1/1.</text>
</comment>
<dbReference type="InterPro" id="IPR003099">
    <property type="entry name" value="Prephen_DH"/>
</dbReference>
<feature type="domain" description="ACT" evidence="11">
    <location>
        <begin position="296"/>
        <end position="365"/>
    </location>
</feature>
<accession>A0ABR9QIM8</accession>
<keyword evidence="13" id="KW-1185">Reference proteome</keyword>
<evidence type="ECO:0000256" key="1">
    <source>
        <dbReference type="ARBA" id="ARBA00005067"/>
    </source>
</evidence>
<dbReference type="Gene3D" id="3.30.70.260">
    <property type="match status" value="1"/>
</dbReference>
<dbReference type="PANTHER" id="PTHR21363:SF0">
    <property type="entry name" value="PREPHENATE DEHYDROGENASE [NADP(+)]"/>
    <property type="match status" value="1"/>
</dbReference>
<keyword evidence="8" id="KW-0028">Amino-acid biosynthesis</keyword>
<evidence type="ECO:0000256" key="7">
    <source>
        <dbReference type="ARBA" id="ARBA00023027"/>
    </source>
</evidence>
<dbReference type="Pfam" id="PF02153">
    <property type="entry name" value="PDH_N"/>
    <property type="match status" value="1"/>
</dbReference>
<evidence type="ECO:0000259" key="11">
    <source>
        <dbReference type="PROSITE" id="PS51671"/>
    </source>
</evidence>
<dbReference type="SUPFAM" id="SSF51735">
    <property type="entry name" value="NAD(P)-binding Rossmann-fold domains"/>
    <property type="match status" value="1"/>
</dbReference>
<dbReference type="Gene3D" id="3.40.50.720">
    <property type="entry name" value="NAD(P)-binding Rossmann-like Domain"/>
    <property type="match status" value="1"/>
</dbReference>
<dbReference type="RefSeq" id="WP_193535930.1">
    <property type="nucleotide sequence ID" value="NZ_JADCLJ010000019.1"/>
</dbReference>
<dbReference type="PANTHER" id="PTHR21363">
    <property type="entry name" value="PREPHENATE DEHYDROGENASE"/>
    <property type="match status" value="1"/>
</dbReference>
<evidence type="ECO:0000256" key="4">
    <source>
        <dbReference type="ARBA" id="ARBA00016891"/>
    </source>
</evidence>
<dbReference type="InterPro" id="IPR036291">
    <property type="entry name" value="NAD(P)-bd_dom_sf"/>
</dbReference>
<dbReference type="InterPro" id="IPR046825">
    <property type="entry name" value="PDH_C"/>
</dbReference>
<name>A0ABR9QIM8_9BACI</name>
<dbReference type="InterPro" id="IPR008927">
    <property type="entry name" value="6-PGluconate_DH-like_C_sf"/>
</dbReference>
<evidence type="ECO:0000259" key="10">
    <source>
        <dbReference type="PROSITE" id="PS51176"/>
    </source>
</evidence>
<dbReference type="SUPFAM" id="SSF55021">
    <property type="entry name" value="ACT-like"/>
    <property type="match status" value="1"/>
</dbReference>
<dbReference type="PROSITE" id="PS51671">
    <property type="entry name" value="ACT"/>
    <property type="match status" value="1"/>
</dbReference>
<evidence type="ECO:0000313" key="13">
    <source>
        <dbReference type="Proteomes" id="UP001516662"/>
    </source>
</evidence>
<keyword evidence="5" id="KW-0827">Tyrosine biosynthesis</keyword>